<accession>A0AAW2Z5B9</accession>
<organism evidence="3 4">
    <name type="scientific">Acrasis kona</name>
    <dbReference type="NCBI Taxonomy" id="1008807"/>
    <lineage>
        <taxon>Eukaryota</taxon>
        <taxon>Discoba</taxon>
        <taxon>Heterolobosea</taxon>
        <taxon>Tetramitia</taxon>
        <taxon>Eutetramitia</taxon>
        <taxon>Acrasidae</taxon>
        <taxon>Acrasis</taxon>
    </lineage>
</organism>
<protein>
    <submittedName>
        <fullName evidence="3">Cchcr1</fullName>
    </submittedName>
</protein>
<feature type="compositionally biased region" description="Polar residues" evidence="1">
    <location>
        <begin position="325"/>
        <end position="334"/>
    </location>
</feature>
<feature type="compositionally biased region" description="Basic residues" evidence="1">
    <location>
        <begin position="367"/>
        <end position="378"/>
    </location>
</feature>
<dbReference type="Pfam" id="PF10407">
    <property type="entry name" value="Cytokin_check_N"/>
    <property type="match status" value="1"/>
</dbReference>
<feature type="region of interest" description="Disordered" evidence="1">
    <location>
        <begin position="148"/>
        <end position="267"/>
    </location>
</feature>
<evidence type="ECO:0000259" key="2">
    <source>
        <dbReference type="Pfam" id="PF10407"/>
    </source>
</evidence>
<feature type="compositionally biased region" description="Polar residues" evidence="1">
    <location>
        <begin position="173"/>
        <end position="182"/>
    </location>
</feature>
<sequence length="378" mass="43078">MTNTHLTKYKLRVDCRYLGSDQSDSKFIVYPDTEWDIVSLKSFICTEYEKHYPDRNRIMVTRLRDQELFDVPEWTGCTIQDYFDNSSVVHATISNDHVEDEINITVNDSNTFSLNNSSLSDHLDASPIDNVASTPNNKIKKINFSIRKTPTKTSTVPPKVPTKPPTETPAHTDLNNSINEVVSDSEDEVKNNEKQSPLKRSREQMEKETNNASDIVADLNEEPNQEHVSEAVATQEYKPEEERNISSQPNIQPEDHEENLTQDDRSKIAKKTALELLKTHAARKGDNKEIKKQFFDLIKKMNYEDKKFVESEVVNMSKRVKLNAAPSTSSQPELSQNEQSDNESSQPPSSQPNSSIKEKSSKYGKPASKKKKNNKKKN</sequence>
<evidence type="ECO:0000313" key="3">
    <source>
        <dbReference type="EMBL" id="KAL0484519.1"/>
    </source>
</evidence>
<dbReference type="Proteomes" id="UP001431209">
    <property type="component" value="Unassembled WGS sequence"/>
</dbReference>
<feature type="region of interest" description="Disordered" evidence="1">
    <location>
        <begin position="322"/>
        <end position="378"/>
    </location>
</feature>
<feature type="compositionally biased region" description="Low complexity" evidence="1">
    <location>
        <begin position="335"/>
        <end position="355"/>
    </location>
</feature>
<reference evidence="3 4" key="1">
    <citation type="submission" date="2024-03" db="EMBL/GenBank/DDBJ databases">
        <title>The Acrasis kona genome and developmental transcriptomes reveal deep origins of eukaryotic multicellular pathways.</title>
        <authorList>
            <person name="Sheikh S."/>
            <person name="Fu C.-J."/>
            <person name="Brown M.W."/>
            <person name="Baldauf S.L."/>
        </authorList>
    </citation>
    <scope>NUCLEOTIDE SEQUENCE [LARGE SCALE GENOMIC DNA]</scope>
    <source>
        <strain evidence="3 4">ATCC MYA-3509</strain>
    </source>
</reference>
<evidence type="ECO:0000313" key="4">
    <source>
        <dbReference type="Proteomes" id="UP001431209"/>
    </source>
</evidence>
<gene>
    <name evidence="3" type="ORF">AKO1_005086</name>
</gene>
<dbReference type="InterPro" id="IPR018844">
    <property type="entry name" value="Dnt1-like_N"/>
</dbReference>
<name>A0AAW2Z5B9_9EUKA</name>
<keyword evidence="4" id="KW-1185">Reference proteome</keyword>
<comment type="caution">
    <text evidence="3">The sequence shown here is derived from an EMBL/GenBank/DDBJ whole genome shotgun (WGS) entry which is preliminary data.</text>
</comment>
<dbReference type="AlphaFoldDB" id="A0AAW2Z5B9"/>
<feature type="compositionally biased region" description="Basic and acidic residues" evidence="1">
    <location>
        <begin position="258"/>
        <end position="267"/>
    </location>
</feature>
<feature type="compositionally biased region" description="Pro residues" evidence="1">
    <location>
        <begin position="158"/>
        <end position="167"/>
    </location>
</feature>
<dbReference type="EMBL" id="JAOPGA020001052">
    <property type="protein sequence ID" value="KAL0484519.1"/>
    <property type="molecule type" value="Genomic_DNA"/>
</dbReference>
<feature type="compositionally biased region" description="Basic and acidic residues" evidence="1">
    <location>
        <begin position="200"/>
        <end position="209"/>
    </location>
</feature>
<proteinExistence type="predicted"/>
<feature type="domain" description="Nucleolar protein Dnt1-like N-terminal" evidence="2">
    <location>
        <begin position="25"/>
        <end position="95"/>
    </location>
</feature>
<evidence type="ECO:0000256" key="1">
    <source>
        <dbReference type="SAM" id="MobiDB-lite"/>
    </source>
</evidence>